<dbReference type="EMBL" id="OB660727">
    <property type="protein sequence ID" value="CAD7226033.1"/>
    <property type="molecule type" value="Genomic_DNA"/>
</dbReference>
<dbReference type="AlphaFoldDB" id="A0A7R8ZJF4"/>
<accession>A0A7R8ZJF4</accession>
<organism evidence="1">
    <name type="scientific">Cyprideis torosa</name>
    <dbReference type="NCBI Taxonomy" id="163714"/>
    <lineage>
        <taxon>Eukaryota</taxon>
        <taxon>Metazoa</taxon>
        <taxon>Ecdysozoa</taxon>
        <taxon>Arthropoda</taxon>
        <taxon>Crustacea</taxon>
        <taxon>Oligostraca</taxon>
        <taxon>Ostracoda</taxon>
        <taxon>Podocopa</taxon>
        <taxon>Podocopida</taxon>
        <taxon>Cytherocopina</taxon>
        <taxon>Cytheroidea</taxon>
        <taxon>Cytherideidae</taxon>
        <taxon>Cyprideis</taxon>
    </lineage>
</organism>
<protein>
    <submittedName>
        <fullName evidence="1">Uncharacterized protein</fullName>
    </submittedName>
</protein>
<gene>
    <name evidence="1" type="ORF">CTOB1V02_LOCUS3959</name>
</gene>
<name>A0A7R8ZJF4_9CRUS</name>
<reference evidence="1" key="1">
    <citation type="submission" date="2020-11" db="EMBL/GenBank/DDBJ databases">
        <authorList>
            <person name="Tran Van P."/>
        </authorList>
    </citation>
    <scope>NUCLEOTIDE SEQUENCE</scope>
</reference>
<proteinExistence type="predicted"/>
<sequence>MLTEHLKVGRDTTYEVLPALRSLESIGQHVGGNPHASPIEHAPLRHAAPLRAPIVHLKRLLRETQAELRRMVEGNKLFQDRLLDEIGSAQEGVSVLRQGLADANIRLQKMATGQQNGDPTRFSGPTPIQQNGYSVCRRCKTD</sequence>
<evidence type="ECO:0000313" key="1">
    <source>
        <dbReference type="EMBL" id="CAD7226033.1"/>
    </source>
</evidence>